<dbReference type="EMBL" id="JADKNH010000003">
    <property type="protein sequence ID" value="MBF4692701.1"/>
    <property type="molecule type" value="Genomic_DNA"/>
</dbReference>
<comment type="caution">
    <text evidence="2">The sequence shown here is derived from an EMBL/GenBank/DDBJ whole genome shotgun (WGS) entry which is preliminary data.</text>
</comment>
<keyword evidence="3" id="KW-1185">Reference proteome</keyword>
<evidence type="ECO:0000313" key="2">
    <source>
        <dbReference type="EMBL" id="MBF4692701.1"/>
    </source>
</evidence>
<reference evidence="2 3" key="1">
    <citation type="submission" date="2020-11" db="EMBL/GenBank/DDBJ databases">
        <title>Fusibacter basophilias sp. nov.</title>
        <authorList>
            <person name="Qiu D."/>
        </authorList>
    </citation>
    <scope>NUCLEOTIDE SEQUENCE [LARGE SCALE GENOMIC DNA]</scope>
    <source>
        <strain evidence="2 3">Q10-2</strain>
    </source>
</reference>
<accession>A0ABR9ZRU8</accession>
<keyword evidence="1" id="KW-1133">Transmembrane helix</keyword>
<name>A0ABR9ZRU8_9FIRM</name>
<feature type="transmembrane region" description="Helical" evidence="1">
    <location>
        <begin position="63"/>
        <end position="87"/>
    </location>
</feature>
<dbReference type="NCBIfam" id="TIGR03987">
    <property type="entry name" value="HsmA family protein"/>
    <property type="match status" value="1"/>
</dbReference>
<sequence length="124" mass="14115">MLALAITFITSALLFYTVGVWAEKLQSVLKPWHVVIFWLGLLCDTIGTHAMGEIAGSVFQFNFHGVTGMLAIVLMLCHAVWATFVIFKKDEKRLKTFHKFSLIVWFIWLVPMLSGMFFGMISLQ</sequence>
<keyword evidence="1" id="KW-0812">Transmembrane</keyword>
<evidence type="ECO:0000313" key="3">
    <source>
        <dbReference type="Proteomes" id="UP000614200"/>
    </source>
</evidence>
<dbReference type="InterPro" id="IPR023813">
    <property type="entry name" value="HsmA-like"/>
</dbReference>
<feature type="transmembrane region" description="Helical" evidence="1">
    <location>
        <begin position="102"/>
        <end position="123"/>
    </location>
</feature>
<gene>
    <name evidence="2" type="ORF">ISU02_06205</name>
</gene>
<feature type="transmembrane region" description="Helical" evidence="1">
    <location>
        <begin position="32"/>
        <end position="51"/>
    </location>
</feature>
<keyword evidence="1" id="KW-0472">Membrane</keyword>
<dbReference type="Proteomes" id="UP000614200">
    <property type="component" value="Unassembled WGS sequence"/>
</dbReference>
<evidence type="ECO:0000256" key="1">
    <source>
        <dbReference type="SAM" id="Phobius"/>
    </source>
</evidence>
<protein>
    <submittedName>
        <fullName evidence="2">TIGR03987 family protein</fullName>
    </submittedName>
</protein>
<dbReference type="RefSeq" id="WP_194700941.1">
    <property type="nucleotide sequence ID" value="NZ_JADKNH010000003.1"/>
</dbReference>
<proteinExistence type="predicted"/>
<organism evidence="2 3">
    <name type="scientific">Fusibacter ferrireducens</name>
    <dbReference type="NCBI Taxonomy" id="2785058"/>
    <lineage>
        <taxon>Bacteria</taxon>
        <taxon>Bacillati</taxon>
        <taxon>Bacillota</taxon>
        <taxon>Clostridia</taxon>
        <taxon>Eubacteriales</taxon>
        <taxon>Eubacteriales Family XII. Incertae Sedis</taxon>
        <taxon>Fusibacter</taxon>
    </lineage>
</organism>